<name>A0A0A9AC36_ARUDO</name>
<dbReference type="PANTHER" id="PTHR44137">
    <property type="entry name" value="BNAC03G44070D PROTEIN"/>
    <property type="match status" value="1"/>
</dbReference>
<proteinExistence type="predicted"/>
<protein>
    <submittedName>
        <fullName evidence="1">Uncharacterized protein</fullName>
    </submittedName>
</protein>
<dbReference type="PANTHER" id="PTHR44137:SF60">
    <property type="entry name" value="OS02G0510000 PROTEIN"/>
    <property type="match status" value="1"/>
</dbReference>
<sequence>MGADPSTRDAMDEALKAKDAAERKFHDGNIKGAWRSAIKAHNLCPSLDGISQMVSTLEVHLASESKIDGESD</sequence>
<reference evidence="1" key="1">
    <citation type="submission" date="2014-09" db="EMBL/GenBank/DDBJ databases">
        <authorList>
            <person name="Magalhaes I.L.F."/>
            <person name="Oliveira U."/>
            <person name="Santos F.R."/>
            <person name="Vidigal T.H.D.A."/>
            <person name="Brescovit A.D."/>
            <person name="Santos A.J."/>
        </authorList>
    </citation>
    <scope>NUCLEOTIDE SEQUENCE</scope>
    <source>
        <tissue evidence="1">Shoot tissue taken approximately 20 cm above the soil surface</tissue>
    </source>
</reference>
<organism evidence="1">
    <name type="scientific">Arundo donax</name>
    <name type="common">Giant reed</name>
    <name type="synonym">Donax arundinaceus</name>
    <dbReference type="NCBI Taxonomy" id="35708"/>
    <lineage>
        <taxon>Eukaryota</taxon>
        <taxon>Viridiplantae</taxon>
        <taxon>Streptophyta</taxon>
        <taxon>Embryophyta</taxon>
        <taxon>Tracheophyta</taxon>
        <taxon>Spermatophyta</taxon>
        <taxon>Magnoliopsida</taxon>
        <taxon>Liliopsida</taxon>
        <taxon>Poales</taxon>
        <taxon>Poaceae</taxon>
        <taxon>PACMAD clade</taxon>
        <taxon>Arundinoideae</taxon>
        <taxon>Arundineae</taxon>
        <taxon>Arundo</taxon>
    </lineage>
</organism>
<evidence type="ECO:0000313" key="1">
    <source>
        <dbReference type="EMBL" id="JAD48656.1"/>
    </source>
</evidence>
<reference evidence="1" key="2">
    <citation type="journal article" date="2015" name="Data Brief">
        <title>Shoot transcriptome of the giant reed, Arundo donax.</title>
        <authorList>
            <person name="Barrero R.A."/>
            <person name="Guerrero F.D."/>
            <person name="Moolhuijzen P."/>
            <person name="Goolsby J.A."/>
            <person name="Tidwell J."/>
            <person name="Bellgard S.E."/>
            <person name="Bellgard M.I."/>
        </authorList>
    </citation>
    <scope>NUCLEOTIDE SEQUENCE</scope>
    <source>
        <tissue evidence="1">Shoot tissue taken approximately 20 cm above the soil surface</tissue>
    </source>
</reference>
<dbReference type="AlphaFoldDB" id="A0A0A9AC36"/>
<accession>A0A0A9AC36</accession>
<dbReference type="EMBL" id="GBRH01249239">
    <property type="protein sequence ID" value="JAD48656.1"/>
    <property type="molecule type" value="Transcribed_RNA"/>
</dbReference>